<organism evidence="1 2">
    <name type="scientific">Rock bream iridovirus</name>
    <dbReference type="NCBI Taxonomy" id="263891"/>
    <lineage>
        <taxon>Viruses</taxon>
        <taxon>Varidnaviria</taxon>
        <taxon>Bamfordvirae</taxon>
        <taxon>Nucleocytoviricota</taxon>
        <taxon>Megaviricetes</taxon>
        <taxon>Pimascovirales</taxon>
        <taxon>Pimascovirales incertae sedis</taxon>
        <taxon>Iridoviridae</taxon>
        <taxon>Alphairidovirinae</taxon>
        <taxon>Megalocytivirus</taxon>
        <taxon>Megalocytivirus pagrus1</taxon>
        <taxon>Infectious spleen and kidney necrosis virus</taxon>
    </lineage>
</organism>
<evidence type="ECO:0000313" key="1">
    <source>
        <dbReference type="EMBL" id="AAT71855.1"/>
    </source>
</evidence>
<evidence type="ECO:0000313" key="2">
    <source>
        <dbReference type="Proteomes" id="UP000125745"/>
    </source>
</evidence>
<dbReference type="Proteomes" id="UP000125745">
    <property type="component" value="Segment"/>
</dbReference>
<dbReference type="EMBL" id="AY532606">
    <property type="protein sequence ID" value="AAT71855.1"/>
    <property type="molecule type" value="Genomic_DNA"/>
</dbReference>
<proteinExistence type="predicted"/>
<sequence length="56" mass="6319">MSTMRIVFCRVLYPPVRTAPTPVIVVLNIYRNVGPDTNATSRLPMQLTVPYTANRL</sequence>
<protein>
    <submittedName>
        <fullName evidence="1">ORF040L</fullName>
    </submittedName>
</protein>
<reference evidence="1 2" key="1">
    <citation type="journal article" date="2004" name="Virology">
        <title>Complete genomic DNA sequence of rock bream iridovirus.</title>
        <authorList>
            <person name="Do J.W."/>
            <person name="Moon C.H."/>
            <person name="Kim H.J."/>
            <person name="Ko M.S."/>
            <person name="Kim S.B."/>
            <person name="Son J.H."/>
            <person name="Kim J.S."/>
            <person name="An E.J."/>
            <person name="Kim M.K."/>
            <person name="Lee S.K."/>
            <person name="Han M.S."/>
            <person name="Cha S.J."/>
            <person name="Park M.S."/>
            <person name="Park M.A."/>
            <person name="Lee J.S."/>
            <person name="Kim Y.C."/>
            <person name="Choi D.L."/>
            <person name="Kim J.W."/>
            <person name="Park J.W."/>
        </authorList>
    </citation>
    <scope>NUCLEOTIDE SEQUENCE [LARGE SCALE GENOMIC DNA]</scope>
    <source>
        <strain evidence="1">RBIV-KOR-TY1</strain>
    </source>
</reference>
<accession>Q5YF47</accession>
<name>Q5YF47_ISKNV</name>